<dbReference type="AlphaFoldDB" id="A0A0K1PKP8"/>
<dbReference type="KEGG" id="llu:AKJ09_00764"/>
<reference evidence="3 4" key="1">
    <citation type="submission" date="2015-08" db="EMBL/GenBank/DDBJ databases">
        <authorList>
            <person name="Babu N.S."/>
            <person name="Beckwith C.J."/>
            <person name="Beseler K.G."/>
            <person name="Brison A."/>
            <person name="Carone J.V."/>
            <person name="Caskin T.P."/>
            <person name="Diamond M."/>
            <person name="Durham M.E."/>
            <person name="Foxe J.M."/>
            <person name="Go M."/>
            <person name="Henderson B.A."/>
            <person name="Jones I.B."/>
            <person name="McGettigan J.A."/>
            <person name="Micheletti S.J."/>
            <person name="Nasrallah M.E."/>
            <person name="Ortiz D."/>
            <person name="Piller C.R."/>
            <person name="Privatt S.R."/>
            <person name="Schneider S.L."/>
            <person name="Sharp S."/>
            <person name="Smith T.C."/>
            <person name="Stanton J.D."/>
            <person name="Ullery H.E."/>
            <person name="Wilson R.J."/>
            <person name="Serrano M.G."/>
            <person name="Buck G."/>
            <person name="Lee V."/>
            <person name="Wang Y."/>
            <person name="Carvalho R."/>
            <person name="Voegtly L."/>
            <person name="Shi R."/>
            <person name="Duckworth R."/>
            <person name="Johnson A."/>
            <person name="Loviza R."/>
            <person name="Walstead R."/>
            <person name="Shah Z."/>
            <person name="Kiflezghi M."/>
            <person name="Wade K."/>
            <person name="Ball S.L."/>
            <person name="Bradley K.W."/>
            <person name="Asai D.J."/>
            <person name="Bowman C.A."/>
            <person name="Russell D.A."/>
            <person name="Pope W.H."/>
            <person name="Jacobs-Sera D."/>
            <person name="Hendrix R.W."/>
            <person name="Hatfull G.F."/>
        </authorList>
    </citation>
    <scope>NUCLEOTIDE SEQUENCE [LARGE SCALE GENOMIC DNA]</scope>
    <source>
        <strain evidence="3 4">DSM 27648</strain>
    </source>
</reference>
<evidence type="ECO:0000256" key="2">
    <source>
        <dbReference type="SAM" id="SignalP"/>
    </source>
</evidence>
<dbReference type="EMBL" id="CP012333">
    <property type="protein sequence ID" value="AKU94100.1"/>
    <property type="molecule type" value="Genomic_DNA"/>
</dbReference>
<evidence type="ECO:0000313" key="3">
    <source>
        <dbReference type="EMBL" id="AKU94100.1"/>
    </source>
</evidence>
<feature type="chain" id="PRO_5005466175" description="Lipoprotein" evidence="2">
    <location>
        <begin position="24"/>
        <end position="225"/>
    </location>
</feature>
<keyword evidence="4" id="KW-1185">Reference proteome</keyword>
<feature type="compositionally biased region" description="Gly residues" evidence="1">
    <location>
        <begin position="148"/>
        <end position="161"/>
    </location>
</feature>
<proteinExistence type="predicted"/>
<feature type="signal peptide" evidence="2">
    <location>
        <begin position="1"/>
        <end position="23"/>
    </location>
</feature>
<feature type="region of interest" description="Disordered" evidence="1">
    <location>
        <begin position="28"/>
        <end position="63"/>
    </location>
</feature>
<organism evidence="3 4">
    <name type="scientific">Labilithrix luteola</name>
    <dbReference type="NCBI Taxonomy" id="1391654"/>
    <lineage>
        <taxon>Bacteria</taxon>
        <taxon>Pseudomonadati</taxon>
        <taxon>Myxococcota</taxon>
        <taxon>Polyangia</taxon>
        <taxon>Polyangiales</taxon>
        <taxon>Labilitrichaceae</taxon>
        <taxon>Labilithrix</taxon>
    </lineage>
</organism>
<sequence>MATKSVEVPMRRSLFRLSFTVLAACSSSHSSSAPHDAPTSDDASASSSDPNHDAGSGSDRSHFVGTWKVTEGSSLVTCPGVPNWPAEGMPLDDKESVVHIEEGATPGTITVHQEGAGCSFTYAVTGNVASLSAPQTCSPQGPQIGGCSSDGGAGPSDGGTGGHRHDGGVPSTWLLTHDTLTLAGDGVTFAEAYEEDLHDYAALCDGDTIVTYDCHASGHDTLTKQ</sequence>
<keyword evidence="2" id="KW-0732">Signal</keyword>
<protein>
    <recommendedName>
        <fullName evidence="5">Lipoprotein</fullName>
    </recommendedName>
</protein>
<gene>
    <name evidence="3" type="ORF">AKJ09_00764</name>
</gene>
<feature type="region of interest" description="Disordered" evidence="1">
    <location>
        <begin position="137"/>
        <end position="170"/>
    </location>
</feature>
<dbReference type="STRING" id="1391654.AKJ09_00764"/>
<evidence type="ECO:0008006" key="5">
    <source>
        <dbReference type="Google" id="ProtNLM"/>
    </source>
</evidence>
<evidence type="ECO:0000256" key="1">
    <source>
        <dbReference type="SAM" id="MobiDB-lite"/>
    </source>
</evidence>
<name>A0A0K1PKP8_9BACT</name>
<feature type="compositionally biased region" description="Low complexity" evidence="1">
    <location>
        <begin position="28"/>
        <end position="49"/>
    </location>
</feature>
<dbReference type="Proteomes" id="UP000064967">
    <property type="component" value="Chromosome"/>
</dbReference>
<evidence type="ECO:0000313" key="4">
    <source>
        <dbReference type="Proteomes" id="UP000064967"/>
    </source>
</evidence>
<accession>A0A0K1PKP8</accession>